<dbReference type="Proteomes" id="UP000750334">
    <property type="component" value="Unassembled WGS sequence"/>
</dbReference>
<evidence type="ECO:0000256" key="3">
    <source>
        <dbReference type="ARBA" id="ARBA00023274"/>
    </source>
</evidence>
<dbReference type="PANTHER" id="PTHR41237">
    <property type="entry name" value="37S RIBOSOMAL PROTEIN MRP21, MITOCHONDRIAL"/>
    <property type="match status" value="1"/>
</dbReference>
<evidence type="ECO:0000313" key="5">
    <source>
        <dbReference type="Proteomes" id="UP000750334"/>
    </source>
</evidence>
<dbReference type="AlphaFoldDB" id="A0A9P6WB30"/>
<dbReference type="Pfam" id="PF01165">
    <property type="entry name" value="Ribosomal_S21"/>
    <property type="match status" value="1"/>
</dbReference>
<organism evidence="4 5">
    <name type="scientific">Maudiozyma exigua</name>
    <name type="common">Yeast</name>
    <name type="synonym">Kazachstania exigua</name>
    <dbReference type="NCBI Taxonomy" id="34358"/>
    <lineage>
        <taxon>Eukaryota</taxon>
        <taxon>Fungi</taxon>
        <taxon>Dikarya</taxon>
        <taxon>Ascomycota</taxon>
        <taxon>Saccharomycotina</taxon>
        <taxon>Saccharomycetes</taxon>
        <taxon>Saccharomycetales</taxon>
        <taxon>Saccharomycetaceae</taxon>
        <taxon>Maudiozyma</taxon>
    </lineage>
</organism>
<accession>A0A9P6WB30</accession>
<dbReference type="GO" id="GO:0005763">
    <property type="term" value="C:mitochondrial small ribosomal subunit"/>
    <property type="evidence" value="ECO:0007669"/>
    <property type="project" value="TreeGrafter"/>
</dbReference>
<protein>
    <recommendedName>
        <fullName evidence="6">Ribosomal protein S21</fullName>
    </recommendedName>
</protein>
<evidence type="ECO:0000256" key="2">
    <source>
        <dbReference type="ARBA" id="ARBA00022980"/>
    </source>
</evidence>
<evidence type="ECO:0008006" key="6">
    <source>
        <dbReference type="Google" id="ProtNLM"/>
    </source>
</evidence>
<evidence type="ECO:0000256" key="1">
    <source>
        <dbReference type="ARBA" id="ARBA00006640"/>
    </source>
</evidence>
<evidence type="ECO:0000313" key="4">
    <source>
        <dbReference type="EMBL" id="KAG0669125.1"/>
    </source>
</evidence>
<dbReference type="InterPro" id="IPR052837">
    <property type="entry name" value="Mitoribosomal_bS21"/>
</dbReference>
<dbReference type="EMBL" id="PUHR01000049">
    <property type="protein sequence ID" value="KAG0669125.1"/>
    <property type="molecule type" value="Genomic_DNA"/>
</dbReference>
<comment type="similarity">
    <text evidence="1">Belongs to the bacterial ribosomal protein bS21 family.</text>
</comment>
<dbReference type="PANTHER" id="PTHR41237:SF1">
    <property type="entry name" value="SMALL RIBOSOMAL SUBUNIT PROTEIN BS21M"/>
    <property type="match status" value="1"/>
</dbReference>
<name>A0A9P6WB30_MAUEX</name>
<dbReference type="GO" id="GO:0070124">
    <property type="term" value="P:mitochondrial translational initiation"/>
    <property type="evidence" value="ECO:0007669"/>
    <property type="project" value="TreeGrafter"/>
</dbReference>
<proteinExistence type="inferred from homology"/>
<keyword evidence="5" id="KW-1185">Reference proteome</keyword>
<dbReference type="InterPro" id="IPR001911">
    <property type="entry name" value="Ribosomal_bS21"/>
</dbReference>
<keyword evidence="2" id="KW-0689">Ribosomal protein</keyword>
<reference evidence="4 5" key="1">
    <citation type="submission" date="2020-11" db="EMBL/GenBank/DDBJ databases">
        <title>Kefir isolates.</title>
        <authorList>
            <person name="Marcisauskas S."/>
            <person name="Kim Y."/>
            <person name="Blasche S."/>
        </authorList>
    </citation>
    <scope>NUCLEOTIDE SEQUENCE [LARGE SCALE GENOMIC DNA]</scope>
    <source>
        <strain evidence="4 5">OG2</strain>
    </source>
</reference>
<sequence>MLRNITGNIAKSNNILGLSSSRLFTTSTIMTQTHIPFNGNSKNNSQTSSSPQDILRAFPKSQKGDSDLGLNVSFNSMKQSNTSINAERDTLIILPEQIREEAAALRKFSIMSGRTATVNNADTATACRRLSTLLFANEIAIDRRKQRFHMKPGKKAELKRSQRHRKDFMKGFKRLMEVVKDAKRKGY</sequence>
<comment type="caution">
    <text evidence="4">The sequence shown here is derived from an EMBL/GenBank/DDBJ whole genome shotgun (WGS) entry which is preliminary data.</text>
</comment>
<gene>
    <name evidence="4" type="ORF">C6P45_004066</name>
</gene>
<keyword evidence="3" id="KW-0687">Ribonucleoprotein</keyword>
<dbReference type="GO" id="GO:0003735">
    <property type="term" value="F:structural constituent of ribosome"/>
    <property type="evidence" value="ECO:0007669"/>
    <property type="project" value="InterPro"/>
</dbReference>
<dbReference type="OrthoDB" id="2501249at2759"/>